<dbReference type="PANTHER" id="PTHR43433">
    <property type="entry name" value="HYDROLASE, ALPHA/BETA FOLD FAMILY PROTEIN"/>
    <property type="match status" value="1"/>
</dbReference>
<keyword evidence="3" id="KW-1185">Reference proteome</keyword>
<accession>A0A4Y9EPW4</accession>
<evidence type="ECO:0000259" key="1">
    <source>
        <dbReference type="Pfam" id="PF00561"/>
    </source>
</evidence>
<dbReference type="Proteomes" id="UP000297737">
    <property type="component" value="Unassembled WGS sequence"/>
</dbReference>
<comment type="caution">
    <text evidence="2">The sequence shown here is derived from an EMBL/GenBank/DDBJ whole genome shotgun (WGS) entry which is preliminary data.</text>
</comment>
<sequence>MAAPAANPFTQVRANGLAFAVDDRGPRDAPVILLVMGLGTQAIAWPEPLIDGLLAQGFRVIRYDNRDIGESTHLHATPAPHPLLYLAGAKIGLRPRIAYQLSDMADDAVALLDALGIADVHIVGASMGGMISQLVAVQHPTRVRSLTSIMSSSGARDLPGPNGDIRKRLLSRPAKTASREAKIAASVETIKLIAYPDPLRSDAEVKAMAAAAIDRGYNPMGARRQLLAIIADGSRVERLKSVTAPTLVIHGAADKLVPLACGIHTAASIPGARLEIIEKMAHDLPPGEVQHMVALIAGHAHQADAAIRQPQAAQ</sequence>
<organism evidence="2 3">
    <name type="scientific">Glacieibacterium arshaanense</name>
    <dbReference type="NCBI Taxonomy" id="2511025"/>
    <lineage>
        <taxon>Bacteria</taxon>
        <taxon>Pseudomonadati</taxon>
        <taxon>Pseudomonadota</taxon>
        <taxon>Alphaproteobacteria</taxon>
        <taxon>Sphingomonadales</taxon>
        <taxon>Sphingosinicellaceae</taxon>
        <taxon>Glacieibacterium</taxon>
    </lineage>
</organism>
<dbReference type="OrthoDB" id="9798888at2"/>
<keyword evidence="2" id="KW-0378">Hydrolase</keyword>
<dbReference type="GO" id="GO:0046503">
    <property type="term" value="P:glycerolipid catabolic process"/>
    <property type="evidence" value="ECO:0007669"/>
    <property type="project" value="TreeGrafter"/>
</dbReference>
<dbReference type="RefSeq" id="WP_135244382.1">
    <property type="nucleotide sequence ID" value="NZ_SIHO01000001.1"/>
</dbReference>
<dbReference type="AlphaFoldDB" id="A0A4Y9EPW4"/>
<dbReference type="InterPro" id="IPR050471">
    <property type="entry name" value="AB_hydrolase"/>
</dbReference>
<name>A0A4Y9EPW4_9SPHN</name>
<dbReference type="GO" id="GO:0004806">
    <property type="term" value="F:triacylglycerol lipase activity"/>
    <property type="evidence" value="ECO:0007669"/>
    <property type="project" value="TreeGrafter"/>
</dbReference>
<dbReference type="InterPro" id="IPR029058">
    <property type="entry name" value="AB_hydrolase_fold"/>
</dbReference>
<protein>
    <submittedName>
        <fullName evidence="2">Alpha/beta hydrolase</fullName>
    </submittedName>
</protein>
<dbReference type="SUPFAM" id="SSF53474">
    <property type="entry name" value="alpha/beta-Hydrolases"/>
    <property type="match status" value="1"/>
</dbReference>
<dbReference type="Pfam" id="PF00561">
    <property type="entry name" value="Abhydrolase_1"/>
    <property type="match status" value="1"/>
</dbReference>
<evidence type="ECO:0000313" key="2">
    <source>
        <dbReference type="EMBL" id="TFU05657.1"/>
    </source>
</evidence>
<reference evidence="2 3" key="1">
    <citation type="submission" date="2019-02" db="EMBL/GenBank/DDBJ databases">
        <title>Polymorphobacter sp. isolated from the lake at the Tibet of China.</title>
        <authorList>
            <person name="Li A."/>
        </authorList>
    </citation>
    <scope>NUCLEOTIDE SEQUENCE [LARGE SCALE GENOMIC DNA]</scope>
    <source>
        <strain evidence="2 3">DJ1R-1</strain>
    </source>
</reference>
<dbReference type="InterPro" id="IPR000073">
    <property type="entry name" value="AB_hydrolase_1"/>
</dbReference>
<dbReference type="PANTHER" id="PTHR43433:SF5">
    <property type="entry name" value="AB HYDROLASE-1 DOMAIN-CONTAINING PROTEIN"/>
    <property type="match status" value="1"/>
</dbReference>
<proteinExistence type="predicted"/>
<evidence type="ECO:0000313" key="3">
    <source>
        <dbReference type="Proteomes" id="UP000297737"/>
    </source>
</evidence>
<dbReference type="EMBL" id="SIHO01000001">
    <property type="protein sequence ID" value="TFU05657.1"/>
    <property type="molecule type" value="Genomic_DNA"/>
</dbReference>
<feature type="domain" description="AB hydrolase-1" evidence="1">
    <location>
        <begin position="30"/>
        <end position="283"/>
    </location>
</feature>
<gene>
    <name evidence="2" type="ORF">EUV02_01075</name>
</gene>
<dbReference type="Gene3D" id="3.40.50.1820">
    <property type="entry name" value="alpha/beta hydrolase"/>
    <property type="match status" value="1"/>
</dbReference>